<protein>
    <recommendedName>
        <fullName evidence="3">DUF465 domain-containing protein</fullName>
    </recommendedName>
</protein>
<comment type="caution">
    <text evidence="1">The sequence shown here is derived from an EMBL/GenBank/DDBJ whole genome shotgun (WGS) entry which is preliminary data.</text>
</comment>
<evidence type="ECO:0008006" key="3">
    <source>
        <dbReference type="Google" id="ProtNLM"/>
    </source>
</evidence>
<dbReference type="Proteomes" id="UP001156703">
    <property type="component" value="Unassembled WGS sequence"/>
</dbReference>
<dbReference type="Gene3D" id="6.10.280.50">
    <property type="match status" value="1"/>
</dbReference>
<evidence type="ECO:0000313" key="1">
    <source>
        <dbReference type="EMBL" id="GLR46958.1"/>
    </source>
</evidence>
<proteinExistence type="predicted"/>
<dbReference type="InterPro" id="IPR007420">
    <property type="entry name" value="DUF465"/>
</dbReference>
<organism evidence="1 2">
    <name type="scientific">Sphingomonas astaxanthinifaciens DSM 22298</name>
    <dbReference type="NCBI Taxonomy" id="1123267"/>
    <lineage>
        <taxon>Bacteria</taxon>
        <taxon>Pseudomonadati</taxon>
        <taxon>Pseudomonadota</taxon>
        <taxon>Alphaproteobacteria</taxon>
        <taxon>Sphingomonadales</taxon>
        <taxon>Sphingomonadaceae</taxon>
        <taxon>Sphingomonas</taxon>
    </lineage>
</organism>
<dbReference type="EMBL" id="BSOO01000004">
    <property type="protein sequence ID" value="GLR46958.1"/>
    <property type="molecule type" value="Genomic_DNA"/>
</dbReference>
<accession>A0ABQ5Z2J6</accession>
<reference evidence="2" key="1">
    <citation type="journal article" date="2019" name="Int. J. Syst. Evol. Microbiol.">
        <title>The Global Catalogue of Microorganisms (GCM) 10K type strain sequencing project: providing services to taxonomists for standard genome sequencing and annotation.</title>
        <authorList>
            <consortium name="The Broad Institute Genomics Platform"/>
            <consortium name="The Broad Institute Genome Sequencing Center for Infectious Disease"/>
            <person name="Wu L."/>
            <person name="Ma J."/>
        </authorList>
    </citation>
    <scope>NUCLEOTIDE SEQUENCE [LARGE SCALE GENOMIC DNA]</scope>
    <source>
        <strain evidence="2">NBRC 102146</strain>
    </source>
</reference>
<dbReference type="InterPro" id="IPR038444">
    <property type="entry name" value="DUF465_sf"/>
</dbReference>
<keyword evidence="2" id="KW-1185">Reference proteome</keyword>
<dbReference type="Pfam" id="PF04325">
    <property type="entry name" value="DUF465"/>
    <property type="match status" value="1"/>
</dbReference>
<gene>
    <name evidence="1" type="ORF">GCM10007925_06690</name>
</gene>
<dbReference type="RefSeq" id="WP_029942081.1">
    <property type="nucleotide sequence ID" value="NZ_BSOO01000004.1"/>
</dbReference>
<name>A0ABQ5Z2J6_9SPHN</name>
<sequence length="65" mass="7450">MNDDFPAARLEALRAEHRLLDADIAVRVADPETDMLEVARLKKRKLRLKDEIQRLLDTAIPDIIA</sequence>
<evidence type="ECO:0000313" key="2">
    <source>
        <dbReference type="Proteomes" id="UP001156703"/>
    </source>
</evidence>